<evidence type="ECO:0000313" key="3">
    <source>
        <dbReference type="Proteomes" id="UP000314294"/>
    </source>
</evidence>
<gene>
    <name evidence="2" type="ORF">EYF80_042342</name>
</gene>
<name>A0A4Z2G1T3_9TELE</name>
<comment type="caution">
    <text evidence="2">The sequence shown here is derived from an EMBL/GenBank/DDBJ whole genome shotgun (WGS) entry which is preliminary data.</text>
</comment>
<dbReference type="AlphaFoldDB" id="A0A4Z2G1T3"/>
<sequence>MFTPEFGGRGLFRKRCTFPPVCRAAQSLMSLMSFFPPCSVLGRLPYCCSTSAKKSCFRRPGGHTARPSTSTQHPCSPDDDACIRGSRVPRDMRGCCGLTSGQVEACGAAQAFSRRPDGDQQVPEGVVHLGVLQGVVPQGPEQLPLGVLRPPWSEARSPTRHTGGRQEDVGGGLAARQSAEQVVAEVRGGGGHLGCGRGEQLHVLLLADRLLAARVRLEQMNTASWSRGQHTWRLTVWRACFKESLSARRQHGVRKGAQRSRRGTNDAHRAHRAHLPLHSSRRSESLSLRRRRALGRRRVLQEACPYSSARPRGYQQSAGGAQERQKLSRLVFFSCYSIFPSGPSSPCSCCLPPAGAPRDSASLSVSLFPMPSATGWSLMVALCPGSSLSMRSWSGAGLVTMPMKSGAREASSTRAKRKGELTENCETERMEVTTVVADASTPSSLSSMALAWRTPVTLSGRSEIPERSGAKNRDPRPDGARAEKPSINMPRKKEKVQRFFSPMLVSASCSSWRYCSFTLGRLTCIVFS</sequence>
<accession>A0A4Z2G1T3</accession>
<organism evidence="2 3">
    <name type="scientific">Liparis tanakae</name>
    <name type="common">Tanaka's snailfish</name>
    <dbReference type="NCBI Taxonomy" id="230148"/>
    <lineage>
        <taxon>Eukaryota</taxon>
        <taxon>Metazoa</taxon>
        <taxon>Chordata</taxon>
        <taxon>Craniata</taxon>
        <taxon>Vertebrata</taxon>
        <taxon>Euteleostomi</taxon>
        <taxon>Actinopterygii</taxon>
        <taxon>Neopterygii</taxon>
        <taxon>Teleostei</taxon>
        <taxon>Neoteleostei</taxon>
        <taxon>Acanthomorphata</taxon>
        <taxon>Eupercaria</taxon>
        <taxon>Perciformes</taxon>
        <taxon>Cottioidei</taxon>
        <taxon>Cottales</taxon>
        <taxon>Liparidae</taxon>
        <taxon>Liparis</taxon>
    </lineage>
</organism>
<evidence type="ECO:0000313" key="2">
    <source>
        <dbReference type="EMBL" id="TNN47457.1"/>
    </source>
</evidence>
<feature type="region of interest" description="Disordered" evidence="1">
    <location>
        <begin position="248"/>
        <end position="288"/>
    </location>
</feature>
<dbReference type="EMBL" id="SRLO01000742">
    <property type="protein sequence ID" value="TNN47457.1"/>
    <property type="molecule type" value="Genomic_DNA"/>
</dbReference>
<feature type="region of interest" description="Disordered" evidence="1">
    <location>
        <begin position="58"/>
        <end position="78"/>
    </location>
</feature>
<feature type="region of interest" description="Disordered" evidence="1">
    <location>
        <begin position="461"/>
        <end position="493"/>
    </location>
</feature>
<feature type="compositionally biased region" description="Basic and acidic residues" evidence="1">
    <location>
        <begin position="463"/>
        <end position="484"/>
    </location>
</feature>
<keyword evidence="3" id="KW-1185">Reference proteome</keyword>
<proteinExistence type="predicted"/>
<feature type="compositionally biased region" description="Basic residues" evidence="1">
    <location>
        <begin position="248"/>
        <end position="262"/>
    </location>
</feature>
<protein>
    <submittedName>
        <fullName evidence="2">Uncharacterized protein</fullName>
    </submittedName>
</protein>
<evidence type="ECO:0000256" key="1">
    <source>
        <dbReference type="SAM" id="MobiDB-lite"/>
    </source>
</evidence>
<reference evidence="2 3" key="1">
    <citation type="submission" date="2019-03" db="EMBL/GenBank/DDBJ databases">
        <title>First draft genome of Liparis tanakae, snailfish: a comprehensive survey of snailfish specific genes.</title>
        <authorList>
            <person name="Kim W."/>
            <person name="Song I."/>
            <person name="Jeong J.-H."/>
            <person name="Kim D."/>
            <person name="Kim S."/>
            <person name="Ryu S."/>
            <person name="Song J.Y."/>
            <person name="Lee S.K."/>
        </authorList>
    </citation>
    <scope>NUCLEOTIDE SEQUENCE [LARGE SCALE GENOMIC DNA]</scope>
    <source>
        <tissue evidence="2">Muscle</tissue>
    </source>
</reference>
<dbReference type="Proteomes" id="UP000314294">
    <property type="component" value="Unassembled WGS sequence"/>
</dbReference>